<dbReference type="InterPro" id="IPR036678">
    <property type="entry name" value="MutS_con_dom_sf"/>
</dbReference>
<dbReference type="InterPro" id="IPR036187">
    <property type="entry name" value="DNA_mismatch_repair_MutS_sf"/>
</dbReference>
<dbReference type="PANTHER" id="PTHR11361">
    <property type="entry name" value="DNA MISMATCH REPAIR PROTEIN MUTS FAMILY MEMBER"/>
    <property type="match status" value="1"/>
</dbReference>
<comment type="similarity">
    <text evidence="1">Belongs to the DNA mismatch repair MutS family.</text>
</comment>
<dbReference type="InterPro" id="IPR007696">
    <property type="entry name" value="DNA_mismatch_repair_MutS_core"/>
</dbReference>
<dbReference type="InterPro" id="IPR007860">
    <property type="entry name" value="DNA_mmatch_repair_MutS_con_dom"/>
</dbReference>
<evidence type="ECO:0000313" key="9">
    <source>
        <dbReference type="EMBL" id="TFL06677.1"/>
    </source>
</evidence>
<dbReference type="SUPFAM" id="SSF55271">
    <property type="entry name" value="DNA repair protein MutS, domain I"/>
    <property type="match status" value="1"/>
</dbReference>
<dbReference type="InterPro" id="IPR027417">
    <property type="entry name" value="P-loop_NTPase"/>
</dbReference>
<dbReference type="SMART" id="SM00534">
    <property type="entry name" value="MUTSac"/>
    <property type="match status" value="1"/>
</dbReference>
<dbReference type="GO" id="GO:0005634">
    <property type="term" value="C:nucleus"/>
    <property type="evidence" value="ECO:0007669"/>
    <property type="project" value="TreeGrafter"/>
</dbReference>
<feature type="compositionally biased region" description="Basic and acidic residues" evidence="7">
    <location>
        <begin position="146"/>
        <end position="156"/>
    </location>
</feature>
<evidence type="ECO:0000256" key="5">
    <source>
        <dbReference type="ARBA" id="ARBA00023125"/>
    </source>
</evidence>
<dbReference type="PANTHER" id="PTHR11361:SF34">
    <property type="entry name" value="DNA MISMATCH REPAIR PROTEIN MSH1, MITOCHONDRIAL"/>
    <property type="match status" value="1"/>
</dbReference>
<dbReference type="InterPro" id="IPR000432">
    <property type="entry name" value="DNA_mismatch_repair_MutS_C"/>
</dbReference>
<evidence type="ECO:0000256" key="4">
    <source>
        <dbReference type="ARBA" id="ARBA00022840"/>
    </source>
</evidence>
<organism evidence="9 10">
    <name type="scientific">Pterulicium gracile</name>
    <dbReference type="NCBI Taxonomy" id="1884261"/>
    <lineage>
        <taxon>Eukaryota</taxon>
        <taxon>Fungi</taxon>
        <taxon>Dikarya</taxon>
        <taxon>Basidiomycota</taxon>
        <taxon>Agaricomycotina</taxon>
        <taxon>Agaricomycetes</taxon>
        <taxon>Agaricomycetidae</taxon>
        <taxon>Agaricales</taxon>
        <taxon>Pleurotineae</taxon>
        <taxon>Pterulaceae</taxon>
        <taxon>Pterulicium</taxon>
    </lineage>
</organism>
<gene>
    <name evidence="9" type="ORF">BDV98DRAFT_647675</name>
</gene>
<dbReference type="Pfam" id="PF05188">
    <property type="entry name" value="MutS_II"/>
    <property type="match status" value="1"/>
</dbReference>
<evidence type="ECO:0000256" key="1">
    <source>
        <dbReference type="ARBA" id="ARBA00006271"/>
    </source>
</evidence>
<dbReference type="Pfam" id="PF00488">
    <property type="entry name" value="MutS_V"/>
    <property type="match status" value="1"/>
</dbReference>
<keyword evidence="10" id="KW-1185">Reference proteome</keyword>
<reference evidence="9 10" key="1">
    <citation type="journal article" date="2019" name="Nat. Ecol. Evol.">
        <title>Megaphylogeny resolves global patterns of mushroom evolution.</title>
        <authorList>
            <person name="Varga T."/>
            <person name="Krizsan K."/>
            <person name="Foldi C."/>
            <person name="Dima B."/>
            <person name="Sanchez-Garcia M."/>
            <person name="Sanchez-Ramirez S."/>
            <person name="Szollosi G.J."/>
            <person name="Szarkandi J.G."/>
            <person name="Papp V."/>
            <person name="Albert L."/>
            <person name="Andreopoulos W."/>
            <person name="Angelini C."/>
            <person name="Antonin V."/>
            <person name="Barry K.W."/>
            <person name="Bougher N.L."/>
            <person name="Buchanan P."/>
            <person name="Buyck B."/>
            <person name="Bense V."/>
            <person name="Catcheside P."/>
            <person name="Chovatia M."/>
            <person name="Cooper J."/>
            <person name="Damon W."/>
            <person name="Desjardin D."/>
            <person name="Finy P."/>
            <person name="Geml J."/>
            <person name="Haridas S."/>
            <person name="Hughes K."/>
            <person name="Justo A."/>
            <person name="Karasinski D."/>
            <person name="Kautmanova I."/>
            <person name="Kiss B."/>
            <person name="Kocsube S."/>
            <person name="Kotiranta H."/>
            <person name="LaButti K.M."/>
            <person name="Lechner B.E."/>
            <person name="Liimatainen K."/>
            <person name="Lipzen A."/>
            <person name="Lukacs Z."/>
            <person name="Mihaltcheva S."/>
            <person name="Morgado L.N."/>
            <person name="Niskanen T."/>
            <person name="Noordeloos M.E."/>
            <person name="Ohm R.A."/>
            <person name="Ortiz-Santana B."/>
            <person name="Ovrebo C."/>
            <person name="Racz N."/>
            <person name="Riley R."/>
            <person name="Savchenko A."/>
            <person name="Shiryaev A."/>
            <person name="Soop K."/>
            <person name="Spirin V."/>
            <person name="Szebenyi C."/>
            <person name="Tomsovsky M."/>
            <person name="Tulloss R.E."/>
            <person name="Uehling J."/>
            <person name="Grigoriev I.V."/>
            <person name="Vagvolgyi C."/>
            <person name="Papp T."/>
            <person name="Martin F.M."/>
            <person name="Miettinen O."/>
            <person name="Hibbett D.S."/>
            <person name="Nagy L.G."/>
        </authorList>
    </citation>
    <scope>NUCLEOTIDE SEQUENCE [LARGE SCALE GENOMIC DNA]</scope>
    <source>
        <strain evidence="9 10">CBS 309.79</strain>
    </source>
</reference>
<dbReference type="Gene3D" id="3.30.420.110">
    <property type="entry name" value="MutS, connector domain"/>
    <property type="match status" value="1"/>
</dbReference>
<dbReference type="FunFam" id="3.40.50.300:FF:001238">
    <property type="entry name" value="DNA mismatch repair protein"/>
    <property type="match status" value="1"/>
</dbReference>
<feature type="region of interest" description="Disordered" evidence="7">
    <location>
        <begin position="96"/>
        <end position="235"/>
    </location>
</feature>
<dbReference type="OrthoDB" id="2534523at2759"/>
<evidence type="ECO:0000256" key="3">
    <source>
        <dbReference type="ARBA" id="ARBA00022763"/>
    </source>
</evidence>
<evidence type="ECO:0000256" key="6">
    <source>
        <dbReference type="ARBA" id="ARBA00023204"/>
    </source>
</evidence>
<evidence type="ECO:0000259" key="8">
    <source>
        <dbReference type="PROSITE" id="PS00486"/>
    </source>
</evidence>
<accession>A0A5C3QZB0</accession>
<evidence type="ECO:0000256" key="7">
    <source>
        <dbReference type="SAM" id="MobiDB-lite"/>
    </source>
</evidence>
<dbReference type="InterPro" id="IPR045076">
    <property type="entry name" value="MutS"/>
</dbReference>
<dbReference type="Pfam" id="PF05192">
    <property type="entry name" value="MutS_III"/>
    <property type="match status" value="1"/>
</dbReference>
<evidence type="ECO:0000313" key="10">
    <source>
        <dbReference type="Proteomes" id="UP000305067"/>
    </source>
</evidence>
<dbReference type="STRING" id="1884261.A0A5C3QZB0"/>
<feature type="region of interest" description="Disordered" evidence="7">
    <location>
        <begin position="21"/>
        <end position="51"/>
    </location>
</feature>
<dbReference type="GO" id="GO:0043504">
    <property type="term" value="P:mitochondrial DNA repair"/>
    <property type="evidence" value="ECO:0007669"/>
    <property type="project" value="TreeGrafter"/>
</dbReference>
<proteinExistence type="inferred from homology"/>
<evidence type="ECO:0000256" key="2">
    <source>
        <dbReference type="ARBA" id="ARBA00022741"/>
    </source>
</evidence>
<dbReference type="Pfam" id="PF01624">
    <property type="entry name" value="MutS_I"/>
    <property type="match status" value="1"/>
</dbReference>
<dbReference type="EMBL" id="ML178815">
    <property type="protein sequence ID" value="TFL06677.1"/>
    <property type="molecule type" value="Genomic_DNA"/>
</dbReference>
<dbReference type="GO" id="GO:0005739">
    <property type="term" value="C:mitochondrion"/>
    <property type="evidence" value="ECO:0007669"/>
    <property type="project" value="TreeGrafter"/>
</dbReference>
<keyword evidence="3" id="KW-0227">DNA damage</keyword>
<dbReference type="SUPFAM" id="SSF53150">
    <property type="entry name" value="DNA repair protein MutS, domain II"/>
    <property type="match status" value="1"/>
</dbReference>
<keyword evidence="2" id="KW-0547">Nucleotide-binding</keyword>
<dbReference type="InterPro" id="IPR016151">
    <property type="entry name" value="DNA_mismatch_repair_MutS_N"/>
</dbReference>
<sequence>MRSRLLPVPLARSSKLFLNSAPHPTLSSRSFHHQSERSSPKVTRIKRSSPKVTRIKYTDLLNPVHLPVLGSSVRKLPAVQSQASISLPDTVHDATTRSLAQETPEPVESATPPRRRRKKLDPPAPEEPTPVDEPADVPKGGPRKKKLDDSTPEKLPVDVAKPRARRKKHEESACVEDQEDVPKPRRRRKKPEPSHVVEIDPSIYDGTTTAALTKPTTRRRKATEAPTFNNGSSVPTSPLAIDIMHNLTQFPHCILVTRIGQFYESYFDQAEEVAKLLSIKLTTRRWGGNGNRVAMCGFPLPHLDKHLKTLVQVHGRCVAMCEEFRRPGQEKEFDRRVVRIVTPGTLFDESFLNPYDNNYLLSINVNSESLDLESAQLGLAWIDVSTGEVFSSTASYDTLQDDLARISPREIVLDESLQAQDTHPLQKALSQSAQRHFISYAPQTPLKDTQPTPLPAAPSDAVITGLDAATEFVSSFAGNEQSAISLLTSFLRQNLLEHMPVLSLPSRESTSSRMQIDAHTIRALEIKASGWSGSKRGTLLNTIRRNITAGGSRLLARWLTAPSTSAKEINARLSLVAFFIARPHLHADVLTLLVEAADVTRIVQRFLLGRGDVGDLRTVASTVDYWRAIHERIRLEKTIEFAEATGGVEWASLEDLFSRLVDLSDLSARIGSALTSSSFDNEDVAVEGGAEEVSSSGLPQPALTLNTSEIKWTICPEFSPHLAALHQQLKSLIDDRLRLETTMQTKFNAPSLTLRNSPGLGMHVHLARKKDQAGIVGSPNFVAVQESGATKSFVHQDWSRLGNRILETTSFITSAEREVFETLRAEVTSRFTHLRRNARVFDELDALMGFAKLAQEMNFTRPMVTEDTSYHIVNGRHPTVEQGLLESGRSFVPNTVTLDESSRVRLHTGPNMAGKSTLLRQTALIAILGQAGSYVPADIAQWGVVDRVFSRVGAHDDLFQDQSTFMVEMIETAEILRSATPRSLVIMDEVGRGTTVNEGLAIAFATLHHLVTVSKSRVLFATHFHELADMLGYDLQEKHRGSGLFSSVSFYCSDVDETEDHRITYSYRVQPGLNRESHGLKVAQIANMPTSAMDIASQALSLLKRQHERDRAPRARALQDLGQLVASS</sequence>
<keyword evidence="4" id="KW-0067">ATP-binding</keyword>
<dbReference type="PROSITE" id="PS00486">
    <property type="entry name" value="DNA_MISMATCH_REPAIR_2"/>
    <property type="match status" value="1"/>
</dbReference>
<dbReference type="NCBIfam" id="NF003810">
    <property type="entry name" value="PRK05399.1"/>
    <property type="match status" value="1"/>
</dbReference>
<keyword evidence="5" id="KW-0238">DNA-binding</keyword>
<dbReference type="SUPFAM" id="SSF48334">
    <property type="entry name" value="DNA repair protein MutS, domain III"/>
    <property type="match status" value="1"/>
</dbReference>
<dbReference type="Proteomes" id="UP000305067">
    <property type="component" value="Unassembled WGS sequence"/>
</dbReference>
<dbReference type="GO" id="GO:0006298">
    <property type="term" value="P:mismatch repair"/>
    <property type="evidence" value="ECO:0007669"/>
    <property type="project" value="InterPro"/>
</dbReference>
<dbReference type="SMART" id="SM00533">
    <property type="entry name" value="MUTSd"/>
    <property type="match status" value="1"/>
</dbReference>
<dbReference type="InterPro" id="IPR007695">
    <property type="entry name" value="DNA_mismatch_repair_MutS-lik_N"/>
</dbReference>
<dbReference type="SUPFAM" id="SSF52540">
    <property type="entry name" value="P-loop containing nucleoside triphosphate hydrolases"/>
    <property type="match status" value="1"/>
</dbReference>
<dbReference type="Gene3D" id="1.10.1420.10">
    <property type="match status" value="2"/>
</dbReference>
<dbReference type="GO" id="GO:0030983">
    <property type="term" value="F:mismatched DNA binding"/>
    <property type="evidence" value="ECO:0007669"/>
    <property type="project" value="UniProtKB-UniRule"/>
</dbReference>
<keyword evidence="6" id="KW-0234">DNA repair</keyword>
<dbReference type="GO" id="GO:0005524">
    <property type="term" value="F:ATP binding"/>
    <property type="evidence" value="ECO:0007669"/>
    <property type="project" value="UniProtKB-UniRule"/>
</dbReference>
<dbReference type="GO" id="GO:0140664">
    <property type="term" value="F:ATP-dependent DNA damage sensor activity"/>
    <property type="evidence" value="ECO:0007669"/>
    <property type="project" value="InterPro"/>
</dbReference>
<dbReference type="Gene3D" id="3.40.50.300">
    <property type="entry name" value="P-loop containing nucleotide triphosphate hydrolases"/>
    <property type="match status" value="1"/>
</dbReference>
<dbReference type="Gene3D" id="3.40.1170.10">
    <property type="entry name" value="DNA repair protein MutS, domain I"/>
    <property type="match status" value="1"/>
</dbReference>
<dbReference type="AlphaFoldDB" id="A0A5C3QZB0"/>
<name>A0A5C3QZB0_9AGAR</name>
<protein>
    <submittedName>
        <fullName evidence="9">Muts domain V-domain-containing protein</fullName>
    </submittedName>
</protein>
<feature type="domain" description="DNA mismatch repair proteins mutS family" evidence="8">
    <location>
        <begin position="983"/>
        <end position="999"/>
    </location>
</feature>